<dbReference type="InterPro" id="IPR049948">
    <property type="entry name" value="Cu_Am_ox_TPQ-bd"/>
</dbReference>
<name>A0ABQ9NVN9_9PEZI</name>
<keyword evidence="9" id="KW-0319">Glycerol metabolism</keyword>
<dbReference type="Gene3D" id="1.25.40.340">
    <property type="match status" value="1"/>
</dbReference>
<evidence type="ECO:0000256" key="16">
    <source>
        <dbReference type="SAM" id="MobiDB-lite"/>
    </source>
</evidence>
<dbReference type="InterPro" id="IPR016182">
    <property type="entry name" value="Cu_amine_oxidase_N-reg"/>
</dbReference>
<dbReference type="InterPro" id="IPR012734">
    <property type="entry name" value="DhaK_ATP"/>
</dbReference>
<dbReference type="Gene3D" id="3.40.50.10440">
    <property type="entry name" value="Dihydroxyacetone kinase, domain 1"/>
    <property type="match status" value="1"/>
</dbReference>
<dbReference type="PROSITE" id="PS51481">
    <property type="entry name" value="DHAK"/>
    <property type="match status" value="1"/>
</dbReference>
<dbReference type="InterPro" id="IPR036117">
    <property type="entry name" value="DhaL_dom_sf"/>
</dbReference>
<evidence type="ECO:0000256" key="12">
    <source>
        <dbReference type="ARBA" id="ARBA00023008"/>
    </source>
</evidence>
<dbReference type="SUPFAM" id="SSF49998">
    <property type="entry name" value="Amine oxidase catalytic domain"/>
    <property type="match status" value="1"/>
</dbReference>
<comment type="PTM">
    <text evidence="15">Topaquinone (TPQ) is generated by copper-dependent autoxidation of a specific tyrosyl residue.</text>
</comment>
<evidence type="ECO:0000256" key="13">
    <source>
        <dbReference type="ARBA" id="ARBA00047974"/>
    </source>
</evidence>
<evidence type="ECO:0000313" key="20">
    <source>
        <dbReference type="Proteomes" id="UP001172684"/>
    </source>
</evidence>
<evidence type="ECO:0000256" key="1">
    <source>
        <dbReference type="ARBA" id="ARBA00001935"/>
    </source>
</evidence>
<evidence type="ECO:0000256" key="11">
    <source>
        <dbReference type="ARBA" id="ARBA00023002"/>
    </source>
</evidence>
<feature type="region of interest" description="Disordered" evidence="16">
    <location>
        <begin position="1031"/>
        <end position="1052"/>
    </location>
</feature>
<dbReference type="PROSITE" id="PS01164">
    <property type="entry name" value="COPPER_AMINE_OXID_1"/>
    <property type="match status" value="1"/>
</dbReference>
<keyword evidence="11 15" id="KW-0560">Oxidoreductase</keyword>
<dbReference type="Pfam" id="PF02733">
    <property type="entry name" value="Dak1"/>
    <property type="match status" value="1"/>
</dbReference>
<dbReference type="InterPro" id="IPR015798">
    <property type="entry name" value="Cu_amine_oxidase_C"/>
</dbReference>
<dbReference type="Gene3D" id="3.10.450.40">
    <property type="match status" value="2"/>
</dbReference>
<dbReference type="SUPFAM" id="SSF54416">
    <property type="entry name" value="Amine oxidase N-terminal region"/>
    <property type="match status" value="2"/>
</dbReference>
<comment type="pathway">
    <text evidence="3">Polyol metabolism; glycerol fermentation; glycerone phosphate from glycerol (oxidative route): step 2/2.</text>
</comment>
<evidence type="ECO:0000259" key="17">
    <source>
        <dbReference type="PROSITE" id="PS51480"/>
    </source>
</evidence>
<protein>
    <recommendedName>
        <fullName evidence="15">Amine oxidase</fullName>
        <ecNumber evidence="15">1.4.3.-</ecNumber>
    </recommendedName>
</protein>
<evidence type="ECO:0000256" key="2">
    <source>
        <dbReference type="ARBA" id="ARBA00003264"/>
    </source>
</evidence>
<comment type="function">
    <text evidence="2">Catalyzes both the phosphorylation of dihydroxyacetone and of glyceraldehyde.</text>
</comment>
<dbReference type="Pfam" id="PF02734">
    <property type="entry name" value="Dak2"/>
    <property type="match status" value="1"/>
</dbReference>
<evidence type="ECO:0000256" key="5">
    <source>
        <dbReference type="ARBA" id="ARBA00008757"/>
    </source>
</evidence>
<dbReference type="EC" id="1.4.3.-" evidence="15"/>
<keyword evidence="7" id="KW-0547">Nucleotide-binding</keyword>
<feature type="domain" description="DhaL" evidence="17">
    <location>
        <begin position="1056"/>
        <end position="1255"/>
    </location>
</feature>
<dbReference type="Proteomes" id="UP001172684">
    <property type="component" value="Unassembled WGS sequence"/>
</dbReference>
<dbReference type="SUPFAM" id="SSF82549">
    <property type="entry name" value="DAK1/DegV-like"/>
    <property type="match status" value="1"/>
</dbReference>
<evidence type="ECO:0000256" key="4">
    <source>
        <dbReference type="ARBA" id="ARBA00007983"/>
    </source>
</evidence>
<evidence type="ECO:0000256" key="15">
    <source>
        <dbReference type="RuleBase" id="RU000672"/>
    </source>
</evidence>
<dbReference type="InterPro" id="IPR004006">
    <property type="entry name" value="DhaK_dom"/>
</dbReference>
<comment type="catalytic activity">
    <reaction evidence="13">
        <text>D-glyceraldehyde + ATP = D-glyceraldehyde 3-phosphate + ADP + H(+)</text>
        <dbReference type="Rhea" id="RHEA:13941"/>
        <dbReference type="ChEBI" id="CHEBI:15378"/>
        <dbReference type="ChEBI" id="CHEBI:17378"/>
        <dbReference type="ChEBI" id="CHEBI:30616"/>
        <dbReference type="ChEBI" id="CHEBI:59776"/>
        <dbReference type="ChEBI" id="CHEBI:456216"/>
        <dbReference type="EC" id="2.7.1.28"/>
    </reaction>
</comment>
<dbReference type="EMBL" id="JAPDRL010000044">
    <property type="protein sequence ID" value="KAJ9663286.1"/>
    <property type="molecule type" value="Genomic_DNA"/>
</dbReference>
<keyword evidence="20" id="KW-1185">Reference proteome</keyword>
<feature type="domain" description="DhaK" evidence="18">
    <location>
        <begin position="677"/>
        <end position="1020"/>
    </location>
</feature>
<evidence type="ECO:0000256" key="9">
    <source>
        <dbReference type="ARBA" id="ARBA00022798"/>
    </source>
</evidence>
<dbReference type="Gene3D" id="2.70.98.20">
    <property type="entry name" value="Copper amine oxidase, catalytic domain"/>
    <property type="match status" value="1"/>
</dbReference>
<comment type="similarity">
    <text evidence="4 15">Belongs to the copper/topaquinone oxidase family.</text>
</comment>
<dbReference type="PROSITE" id="PS51480">
    <property type="entry name" value="DHAL"/>
    <property type="match status" value="1"/>
</dbReference>
<proteinExistence type="inferred from homology"/>
<accession>A0ABQ9NVN9</accession>
<dbReference type="SMART" id="SM01120">
    <property type="entry name" value="Dak2"/>
    <property type="match status" value="1"/>
</dbReference>
<reference evidence="19" key="1">
    <citation type="submission" date="2022-10" db="EMBL/GenBank/DDBJ databases">
        <title>Culturing micro-colonial fungi from biological soil crusts in the Mojave desert and describing Neophaeococcomyces mojavensis, and introducing the new genera and species Taxawa tesnikishii.</title>
        <authorList>
            <person name="Kurbessoian T."/>
            <person name="Stajich J.E."/>
        </authorList>
    </citation>
    <scope>NUCLEOTIDE SEQUENCE</scope>
    <source>
        <strain evidence="19">TK_1</strain>
    </source>
</reference>
<evidence type="ECO:0000256" key="6">
    <source>
        <dbReference type="ARBA" id="ARBA00022723"/>
    </source>
</evidence>
<dbReference type="PANTHER" id="PTHR10638">
    <property type="entry name" value="COPPER AMINE OXIDASE"/>
    <property type="match status" value="1"/>
</dbReference>
<evidence type="ECO:0000256" key="7">
    <source>
        <dbReference type="ARBA" id="ARBA00022741"/>
    </source>
</evidence>
<evidence type="ECO:0000313" key="19">
    <source>
        <dbReference type="EMBL" id="KAJ9663286.1"/>
    </source>
</evidence>
<keyword evidence="12 15" id="KW-0186">Copper</keyword>
<evidence type="ECO:0000256" key="14">
    <source>
        <dbReference type="ARBA" id="ARBA00048898"/>
    </source>
</evidence>
<keyword evidence="8 15" id="KW-0801">TPQ</keyword>
<dbReference type="SUPFAM" id="SSF101473">
    <property type="entry name" value="DhaL-like"/>
    <property type="match status" value="1"/>
</dbReference>
<evidence type="ECO:0000256" key="3">
    <source>
        <dbReference type="ARBA" id="ARBA00004778"/>
    </source>
</evidence>
<dbReference type="InterPro" id="IPR036460">
    <property type="entry name" value="Cu_amine_oxidase_C_sf"/>
</dbReference>
<comment type="similarity">
    <text evidence="5">Belongs to the dihydroxyacetone kinase (DAK) family.</text>
</comment>
<dbReference type="Pfam" id="PF01179">
    <property type="entry name" value="Cu_amine_oxid"/>
    <property type="match status" value="1"/>
</dbReference>
<dbReference type="InterPro" id="IPR000269">
    <property type="entry name" value="Cu_amine_oxidase"/>
</dbReference>
<dbReference type="InterPro" id="IPR004007">
    <property type="entry name" value="DhaL_dom"/>
</dbReference>
<organism evidence="19 20">
    <name type="scientific">Coniosporium apollinis</name>
    <dbReference type="NCBI Taxonomy" id="61459"/>
    <lineage>
        <taxon>Eukaryota</taxon>
        <taxon>Fungi</taxon>
        <taxon>Dikarya</taxon>
        <taxon>Ascomycota</taxon>
        <taxon>Pezizomycotina</taxon>
        <taxon>Dothideomycetes</taxon>
        <taxon>Dothideomycetes incertae sedis</taxon>
        <taxon>Coniosporium</taxon>
    </lineage>
</organism>
<comment type="cofactor">
    <cofactor evidence="1">
        <name>Cu cation</name>
        <dbReference type="ChEBI" id="CHEBI:23378"/>
    </cofactor>
</comment>
<dbReference type="Gene3D" id="3.30.1180.20">
    <property type="entry name" value="Dihydroxyacetone kinase, domain 2"/>
    <property type="match status" value="1"/>
</dbReference>
<evidence type="ECO:0000259" key="18">
    <source>
        <dbReference type="PROSITE" id="PS51481"/>
    </source>
</evidence>
<keyword evidence="10" id="KW-0067">ATP-binding</keyword>
<sequence>MAPHPLDILSLEEIRQARDVVLAAHSGAVVDFREIYLKEPAKAELKEFLELEHSGRLSSDSPRPARLAQCQYDVIGSDRVPEYHESVVDVVRKERVSHDVVGKEHHAMLTMREFETLVEVCKASPEFQKAMAEFDLPEGFEVIVEPWPYGGPDPGTDNLRYFQGLCFAQDMRNGNADSNFYAYPLPLIPVMDAQKREIIRIDRLATGGKGDPLSGKTHKRNIIDHCQPAEYVPELLENGVRKDLKPLNVTQPEGPSFHVDGESLVEWQKWRFRVSFNPREGAVIHDVHYDGRSVLYRLSISEMTVPYGDPRDPFQRKQAFDFGDGGAGNYANNLSLGCDCLGVIKYFDGVTVGSDGEPRVTPNVICLHEQDNGIEWKHTNWRTGRAVVTRRRELVVQFIITLANYEYIFAFKFDQSGGIVIETRATGIVSVVNIDPGKTSDYGNVVSGGVLAQNHQHIFCARIDPAIDGHNNTVLHEESHRAPMDKATNPFGNYYEVRKTAIPTSAGLDAAPEHNRVFKIVNPHKTNPISGKPVGYKFTPPPTQKLLAHPDSVQAKRALFTQHHVWVTKYKDDELYAGGRYTLQSEREVDGVADAAARKDPVMDEDVVIWNVFGLTHNPRVEDWPVMPVDIFQINLRPADFFTANPSIDVPSSKNMASQLVTTNGTTNGCSKHFINDPTHLVQTALRSITLTNPAVALDADNKIIYQRPTSTANNGSTVSLISGGGSGHEPSFASLVGRGFLTASVAGTIFASPSAEQVRRAILQRVDGAKGVLVIVMNYTGDVLNFGMGVEKAKAGGLETEMLVVGDDVGVGRKQGGKVGRRGIAGTVLVLKVAGALALSGASLKEVYDVARLTADNIVSIGSSLSHVHVPGRSVAEPSEEDLKENEVEIGMGIHNEAGSERKTIELPELVKTMLAYMLDPSDKDRGFLEVSSEDDTVLLVNNLGGVSVLEMGGITNEVVEQLEKDYRIKPVRILSGTYMTSLNGLGFSISLLKVRDTGLGSGKSMLELLDAPAEVTGWSAAIPTKTWEDKPNATMDKAGDTEEAKPSNHQIDPDLAKKALTSGLNRVIAAESDITNYDTIVGDGDCGIGLKRGAESVLKLLERSQSTDDAGIFLHKITQSVENSMDGTSGAIYAIFLNALTHGLRTQSPSSPAPVTVDIWANALNSSLEALSNYTPAKPGDRTLMDALYPFVEKLAETKDVHTAAEAAQEGAKGTKGMKASLGRTVYVGGEGWQGVPDPGAHGLAEFLMGLSEGLR</sequence>
<comment type="caution">
    <text evidence="19">The sequence shown here is derived from an EMBL/GenBank/DDBJ whole genome shotgun (WGS) entry which is preliminary data.</text>
</comment>
<evidence type="ECO:0000256" key="10">
    <source>
        <dbReference type="ARBA" id="ARBA00022840"/>
    </source>
</evidence>
<dbReference type="NCBIfam" id="TIGR02361">
    <property type="entry name" value="dak_ATP"/>
    <property type="match status" value="1"/>
</dbReference>
<evidence type="ECO:0000256" key="8">
    <source>
        <dbReference type="ARBA" id="ARBA00022772"/>
    </source>
</evidence>
<comment type="catalytic activity">
    <reaction evidence="14">
        <text>dihydroxyacetone + ATP = dihydroxyacetone phosphate + ADP + H(+)</text>
        <dbReference type="Rhea" id="RHEA:15773"/>
        <dbReference type="ChEBI" id="CHEBI:15378"/>
        <dbReference type="ChEBI" id="CHEBI:16016"/>
        <dbReference type="ChEBI" id="CHEBI:30616"/>
        <dbReference type="ChEBI" id="CHEBI:57642"/>
        <dbReference type="ChEBI" id="CHEBI:456216"/>
        <dbReference type="EC" id="2.7.1.29"/>
    </reaction>
</comment>
<gene>
    <name evidence="19" type="ORF">H2201_005730</name>
</gene>
<dbReference type="PANTHER" id="PTHR10638:SF91">
    <property type="entry name" value="AMINE OXIDASE"/>
    <property type="match status" value="1"/>
</dbReference>
<keyword evidence="6 15" id="KW-0479">Metal-binding</keyword>
<comment type="cofactor">
    <cofactor evidence="15">
        <name>Cu cation</name>
        <dbReference type="ChEBI" id="CHEBI:23378"/>
    </cofactor>
    <text evidence="15">Contains 1 topaquinone per subunit.</text>
</comment>